<gene>
    <name evidence="17" type="primary">Ndufc1</name>
    <name evidence="17" type="ORF">SERLUN_R15409</name>
</gene>
<comment type="function">
    <text evidence="1">Accessory subunit of the mitochondrial membrane respiratory chain NADH dehydrogenase (Complex I), that is believed not to be involved in catalysis. Complex I functions in the transfer of electrons from NADH to the respiratory chain. The immediate electron acceptor for the enzyme is believed to be ubiquinone.</text>
</comment>
<evidence type="ECO:0000313" key="17">
    <source>
        <dbReference type="EMBL" id="NXM67300.1"/>
    </source>
</evidence>
<evidence type="ECO:0000256" key="15">
    <source>
        <dbReference type="ARBA" id="ARBA00030166"/>
    </source>
</evidence>
<feature type="non-terminal residue" evidence="17">
    <location>
        <position position="68"/>
    </location>
</feature>
<dbReference type="GO" id="GO:0045271">
    <property type="term" value="C:respiratory chain complex I"/>
    <property type="evidence" value="ECO:0007669"/>
    <property type="project" value="InterPro"/>
</dbReference>
<evidence type="ECO:0000256" key="9">
    <source>
        <dbReference type="ARBA" id="ARBA00022792"/>
    </source>
</evidence>
<keyword evidence="13" id="KW-0496">Mitochondrion</keyword>
<evidence type="ECO:0000256" key="14">
    <source>
        <dbReference type="ARBA" id="ARBA00023136"/>
    </source>
</evidence>
<evidence type="ECO:0000256" key="10">
    <source>
        <dbReference type="ARBA" id="ARBA00022946"/>
    </source>
</evidence>
<dbReference type="GO" id="GO:0005743">
    <property type="term" value="C:mitochondrial inner membrane"/>
    <property type="evidence" value="ECO:0007669"/>
    <property type="project" value="UniProtKB-SubCell"/>
</dbReference>
<evidence type="ECO:0000256" key="6">
    <source>
        <dbReference type="ARBA" id="ARBA00022448"/>
    </source>
</evidence>
<keyword evidence="10" id="KW-0809">Transit peptide</keyword>
<evidence type="ECO:0000313" key="18">
    <source>
        <dbReference type="Proteomes" id="UP000553648"/>
    </source>
</evidence>
<keyword evidence="18" id="KW-1185">Reference proteome</keyword>
<evidence type="ECO:0000256" key="12">
    <source>
        <dbReference type="ARBA" id="ARBA00022989"/>
    </source>
</evidence>
<evidence type="ECO:0000256" key="4">
    <source>
        <dbReference type="ARBA" id="ARBA00011533"/>
    </source>
</evidence>
<keyword evidence="11" id="KW-0249">Electron transport</keyword>
<dbReference type="Proteomes" id="UP000553648">
    <property type="component" value="Unassembled WGS sequence"/>
</dbReference>
<keyword evidence="7" id="KW-0679">Respiratory chain</keyword>
<evidence type="ECO:0000256" key="13">
    <source>
        <dbReference type="ARBA" id="ARBA00023128"/>
    </source>
</evidence>
<dbReference type="PANTHER" id="PTHR17097:SF0">
    <property type="entry name" value="NADH DEHYDROGENASE [UBIQUINONE] 1 SUBUNIT C1, MITOCHONDRIAL"/>
    <property type="match status" value="1"/>
</dbReference>
<accession>A0A7L1CQG8</accession>
<dbReference type="AlphaFoldDB" id="A0A7L1CQG8"/>
<evidence type="ECO:0000256" key="2">
    <source>
        <dbReference type="ARBA" id="ARBA00004434"/>
    </source>
</evidence>
<dbReference type="InterPro" id="IPR026192">
    <property type="entry name" value="NDUFC1"/>
</dbReference>
<evidence type="ECO:0000256" key="16">
    <source>
        <dbReference type="ARBA" id="ARBA00032841"/>
    </source>
</evidence>
<evidence type="ECO:0000256" key="7">
    <source>
        <dbReference type="ARBA" id="ARBA00022660"/>
    </source>
</evidence>
<keyword evidence="8" id="KW-0812">Transmembrane</keyword>
<evidence type="ECO:0000256" key="5">
    <source>
        <dbReference type="ARBA" id="ARBA00016767"/>
    </source>
</evidence>
<protein>
    <recommendedName>
        <fullName evidence="5">NADH dehydrogenase [ubiquinone] 1 subunit C1, mitochondrial</fullName>
    </recommendedName>
    <alternativeName>
        <fullName evidence="15">Complex I-KFYI</fullName>
    </alternativeName>
    <alternativeName>
        <fullName evidence="16">NADH-ubiquinone oxidoreductase KFYI subunit</fullName>
    </alternativeName>
</protein>
<sequence>PCAPFLGFARSAFVASKPSSARPNWLRVGLAFATSAALWAILIRQHHEDVLEYERRKREGEHKCTGCS</sequence>
<keyword evidence="12" id="KW-1133">Transmembrane helix</keyword>
<keyword evidence="9" id="KW-0999">Mitochondrion inner membrane</keyword>
<evidence type="ECO:0000256" key="3">
    <source>
        <dbReference type="ARBA" id="ARBA00008713"/>
    </source>
</evidence>
<reference evidence="17 18" key="1">
    <citation type="submission" date="2019-09" db="EMBL/GenBank/DDBJ databases">
        <title>Bird 10,000 Genomes (B10K) Project - Family phase.</title>
        <authorList>
            <person name="Zhang G."/>
        </authorList>
    </citation>
    <scope>NUCLEOTIDE SEQUENCE [LARGE SCALE GENOMIC DNA]</scope>
    <source>
        <strain evidence="17">B10K-DU-002-03</strain>
        <tissue evidence="17">Muscle</tissue>
    </source>
</reference>
<evidence type="ECO:0000256" key="8">
    <source>
        <dbReference type="ARBA" id="ARBA00022692"/>
    </source>
</evidence>
<keyword evidence="6" id="KW-0813">Transport</keyword>
<feature type="non-terminal residue" evidence="17">
    <location>
        <position position="1"/>
    </location>
</feature>
<comment type="subcellular location">
    <subcellularLocation>
        <location evidence="2">Mitochondrion inner membrane</location>
        <topology evidence="2">Single-pass membrane protein</topology>
    </subcellularLocation>
</comment>
<dbReference type="EMBL" id="VXBA01001029">
    <property type="protein sequence ID" value="NXM67300.1"/>
    <property type="molecule type" value="Genomic_DNA"/>
</dbReference>
<comment type="subunit">
    <text evidence="4">Complex I is composed of 45 different subunits.</text>
</comment>
<dbReference type="Pfam" id="PF15088">
    <property type="entry name" value="NADH_dh_m_C1"/>
    <property type="match status" value="1"/>
</dbReference>
<comment type="caution">
    <text evidence="17">The sequence shown here is derived from an EMBL/GenBank/DDBJ whole genome shotgun (WGS) entry which is preliminary data.</text>
</comment>
<evidence type="ECO:0000256" key="11">
    <source>
        <dbReference type="ARBA" id="ARBA00022982"/>
    </source>
</evidence>
<name>A0A7L1CQG8_9PASS</name>
<comment type="similarity">
    <text evidence="3">Belongs to the complex I NDUFC1 subunit family.</text>
</comment>
<evidence type="ECO:0000256" key="1">
    <source>
        <dbReference type="ARBA" id="ARBA00003195"/>
    </source>
</evidence>
<dbReference type="OrthoDB" id="9900059at2759"/>
<proteinExistence type="inferred from homology"/>
<keyword evidence="14" id="KW-0472">Membrane</keyword>
<organism evidence="17 18">
    <name type="scientific">Serilophus lunatus</name>
    <name type="common">silver-breasted broadbill</name>
    <dbReference type="NCBI Taxonomy" id="239386"/>
    <lineage>
        <taxon>Eukaryota</taxon>
        <taxon>Metazoa</taxon>
        <taxon>Chordata</taxon>
        <taxon>Craniata</taxon>
        <taxon>Vertebrata</taxon>
        <taxon>Euteleostomi</taxon>
        <taxon>Archelosauria</taxon>
        <taxon>Archosauria</taxon>
        <taxon>Dinosauria</taxon>
        <taxon>Saurischia</taxon>
        <taxon>Theropoda</taxon>
        <taxon>Coelurosauria</taxon>
        <taxon>Aves</taxon>
        <taxon>Neognathae</taxon>
        <taxon>Neoaves</taxon>
        <taxon>Telluraves</taxon>
        <taxon>Australaves</taxon>
        <taxon>Passeriformes</taxon>
        <taxon>Eurylaimidae</taxon>
        <taxon>Serilophus</taxon>
    </lineage>
</organism>
<dbReference type="PANTHER" id="PTHR17097">
    <property type="entry name" value="NADH-UBIQUINONE OXIDOREDUCTASE KFYI SUBUNIT"/>
    <property type="match status" value="1"/>
</dbReference>